<dbReference type="Gene3D" id="1.10.10.10">
    <property type="entry name" value="Winged helix-like DNA-binding domain superfamily/Winged helix DNA-binding domain"/>
    <property type="match status" value="1"/>
</dbReference>
<reference evidence="4 5" key="1">
    <citation type="submission" date="2016-10" db="EMBL/GenBank/DDBJ databases">
        <authorList>
            <person name="de Groot N.N."/>
        </authorList>
    </citation>
    <scope>NUCLEOTIDE SEQUENCE [LARGE SCALE GENOMIC DNA]</scope>
    <source>
        <strain evidence="4 5">CPCC 201259</strain>
    </source>
</reference>
<reference evidence="3 6" key="2">
    <citation type="submission" date="2018-10" db="EMBL/GenBank/DDBJ databases">
        <title>Sequencing the genomes of 1000 actinobacteria strains.</title>
        <authorList>
            <person name="Klenk H.-P."/>
        </authorList>
    </citation>
    <scope>NUCLEOTIDE SEQUENCE [LARGE SCALE GENOMIC DNA]</scope>
    <source>
        <strain evidence="3 6">DSM 45119</strain>
    </source>
</reference>
<comment type="similarity">
    <text evidence="1">Belongs to the ROK (NagC/XylR) family.</text>
</comment>
<dbReference type="InterPro" id="IPR036390">
    <property type="entry name" value="WH_DNA-bd_sf"/>
</dbReference>
<feature type="compositionally biased region" description="Acidic residues" evidence="2">
    <location>
        <begin position="1"/>
        <end position="14"/>
    </location>
</feature>
<gene>
    <name evidence="3" type="ORF">ATL45_6875</name>
    <name evidence="4" type="ORF">SAMN05421805_1011461</name>
</gene>
<dbReference type="InterPro" id="IPR036388">
    <property type="entry name" value="WH-like_DNA-bd_sf"/>
</dbReference>
<keyword evidence="4" id="KW-0808">Transferase</keyword>
<dbReference type="InterPro" id="IPR043129">
    <property type="entry name" value="ATPase_NBD"/>
</dbReference>
<dbReference type="PANTHER" id="PTHR18964:SF149">
    <property type="entry name" value="BIFUNCTIONAL UDP-N-ACETYLGLUCOSAMINE 2-EPIMERASE_N-ACETYLMANNOSAMINE KINASE"/>
    <property type="match status" value="1"/>
</dbReference>
<dbReference type="SUPFAM" id="SSF46785">
    <property type="entry name" value="Winged helix' DNA-binding domain"/>
    <property type="match status" value="1"/>
</dbReference>
<dbReference type="EMBL" id="RBXX01000002">
    <property type="protein sequence ID" value="RKT88441.1"/>
    <property type="molecule type" value="Genomic_DNA"/>
</dbReference>
<dbReference type="PANTHER" id="PTHR18964">
    <property type="entry name" value="ROK (REPRESSOR, ORF, KINASE) FAMILY"/>
    <property type="match status" value="1"/>
</dbReference>
<dbReference type="AlphaFoldDB" id="A0A1I4TK72"/>
<evidence type="ECO:0000256" key="2">
    <source>
        <dbReference type="SAM" id="MobiDB-lite"/>
    </source>
</evidence>
<dbReference type="Proteomes" id="UP000199398">
    <property type="component" value="Unassembled WGS sequence"/>
</dbReference>
<evidence type="ECO:0000313" key="6">
    <source>
        <dbReference type="Proteomes" id="UP000270697"/>
    </source>
</evidence>
<dbReference type="EMBL" id="FOUP01000001">
    <property type="protein sequence ID" value="SFM76967.1"/>
    <property type="molecule type" value="Genomic_DNA"/>
</dbReference>
<evidence type="ECO:0000313" key="3">
    <source>
        <dbReference type="EMBL" id="RKT88441.1"/>
    </source>
</evidence>
<keyword evidence="6" id="KW-1185">Reference proteome</keyword>
<dbReference type="SUPFAM" id="SSF53067">
    <property type="entry name" value="Actin-like ATPase domain"/>
    <property type="match status" value="1"/>
</dbReference>
<organism evidence="4 5">
    <name type="scientific">Saccharopolyspora antimicrobica</name>
    <dbReference type="NCBI Taxonomy" id="455193"/>
    <lineage>
        <taxon>Bacteria</taxon>
        <taxon>Bacillati</taxon>
        <taxon>Actinomycetota</taxon>
        <taxon>Actinomycetes</taxon>
        <taxon>Pseudonocardiales</taxon>
        <taxon>Pseudonocardiaceae</taxon>
        <taxon>Saccharopolyspora</taxon>
    </lineage>
</organism>
<evidence type="ECO:0000313" key="5">
    <source>
        <dbReference type="Proteomes" id="UP000199398"/>
    </source>
</evidence>
<dbReference type="InterPro" id="IPR000600">
    <property type="entry name" value="ROK"/>
</dbReference>
<evidence type="ECO:0000313" key="4">
    <source>
        <dbReference type="EMBL" id="SFM76967.1"/>
    </source>
</evidence>
<sequence length="410" mass="42757">MLELFPDVDPEQAEDAAQVSTTPTAGARPDEVRQHNRAVLLRRLHISGPCTRAALAAEMGLNRSTIKALVDELVGDGLVVERLPAQRSGAGRPSLLVLPQPHAAVALAVDVRVEQVSMALIGLGGEILNRCSWSLRPETRTPDEVFTRIVDSSAVLIEEAGVAIAAVGVSAPGVVRRADGMVREAPNLHWSDVPLGQWLSEALGGRRVEVGNDAELGVLAEHLRGAARGAADAVFVSAGVGVGGGVISGGLPLRGSGGYVGELGHMVVRPGGLECYCGSRGCWETEVGEHALSRALELPEGAARGVIVAELHALAQNPDEVLERLGDFAEWLTIGLCNVVNLLSPQLVVLGDLFTALPRTLLDHVGGLLAQRSLVSRAMGGTKLVTSSLGGDGKLLGAAELAFEQVLANR</sequence>
<evidence type="ECO:0000256" key="1">
    <source>
        <dbReference type="ARBA" id="ARBA00006479"/>
    </source>
</evidence>
<proteinExistence type="inferred from homology"/>
<keyword evidence="4" id="KW-0418">Kinase</keyword>
<dbReference type="Pfam" id="PF00480">
    <property type="entry name" value="ROK"/>
    <property type="match status" value="1"/>
</dbReference>
<dbReference type="GO" id="GO:0016301">
    <property type="term" value="F:kinase activity"/>
    <property type="evidence" value="ECO:0007669"/>
    <property type="project" value="UniProtKB-KW"/>
</dbReference>
<dbReference type="Proteomes" id="UP000270697">
    <property type="component" value="Unassembled WGS sequence"/>
</dbReference>
<feature type="region of interest" description="Disordered" evidence="2">
    <location>
        <begin position="1"/>
        <end position="31"/>
    </location>
</feature>
<name>A0A1I4TK72_9PSEU</name>
<protein>
    <submittedName>
        <fullName evidence="3">NBD/HSP70 family sugar kinase</fullName>
    </submittedName>
    <submittedName>
        <fullName evidence="4">Sugar kinase of the NBD/HSP70 family, may contain an N-terminal HTH domain</fullName>
    </submittedName>
</protein>
<accession>A0A1I4TK72</accession>
<dbReference type="Gene3D" id="3.30.420.40">
    <property type="match status" value="2"/>
</dbReference>
<dbReference type="STRING" id="455193.SAMN05421805_1011461"/>